<proteinExistence type="predicted"/>
<evidence type="ECO:0000313" key="1">
    <source>
        <dbReference type="EMBL" id="GAH55550.1"/>
    </source>
</evidence>
<name>X1HET0_9ZZZZ</name>
<reference evidence="1" key="1">
    <citation type="journal article" date="2014" name="Front. Microbiol.">
        <title>High frequency of phylogenetically diverse reductive dehalogenase-homologous genes in deep subseafloor sedimentary metagenomes.</title>
        <authorList>
            <person name="Kawai M."/>
            <person name="Futagami T."/>
            <person name="Toyoda A."/>
            <person name="Takaki Y."/>
            <person name="Nishi S."/>
            <person name="Hori S."/>
            <person name="Arai W."/>
            <person name="Tsubouchi T."/>
            <person name="Morono Y."/>
            <person name="Uchiyama I."/>
            <person name="Ito T."/>
            <person name="Fujiyama A."/>
            <person name="Inagaki F."/>
            <person name="Takami H."/>
        </authorList>
    </citation>
    <scope>NUCLEOTIDE SEQUENCE</scope>
    <source>
        <strain evidence="1">Expedition CK06-06</strain>
    </source>
</reference>
<accession>X1HET0</accession>
<dbReference type="AlphaFoldDB" id="X1HET0"/>
<evidence type="ECO:0008006" key="2">
    <source>
        <dbReference type="Google" id="ProtNLM"/>
    </source>
</evidence>
<dbReference type="EMBL" id="BARU01018360">
    <property type="protein sequence ID" value="GAH55550.1"/>
    <property type="molecule type" value="Genomic_DNA"/>
</dbReference>
<protein>
    <recommendedName>
        <fullName evidence="2">HEAT repeat domain-containing protein</fullName>
    </recommendedName>
</protein>
<gene>
    <name evidence="1" type="ORF">S03H2_30349</name>
</gene>
<organism evidence="1">
    <name type="scientific">marine sediment metagenome</name>
    <dbReference type="NCBI Taxonomy" id="412755"/>
    <lineage>
        <taxon>unclassified sequences</taxon>
        <taxon>metagenomes</taxon>
        <taxon>ecological metagenomes</taxon>
    </lineage>
</organism>
<sequence length="238" mass="28403">MMEYFATYQLISKINANNLEISHEKLLKSFRSKDLLVQGFLKFENEEFQEYVKNNNLFLYIESILLNLTLQEEEINFIRKFILSKLKSDYFDIRMITLGLCDKFMRFLPNPEEFLVKIINEFKNQEVINWAIQRLGECKTETAKEFLLQFEKTDIIPQPNQIMGFYQDFVVLSLSNFDDQETQDFLINLLEEEWHGVSFLNSIIMAFSQILKRDCLTEESFERIFGIFENPNVKEDID</sequence>
<comment type="caution">
    <text evidence="1">The sequence shown here is derived from an EMBL/GenBank/DDBJ whole genome shotgun (WGS) entry which is preliminary data.</text>
</comment>
<feature type="non-terminal residue" evidence="1">
    <location>
        <position position="238"/>
    </location>
</feature>